<dbReference type="GO" id="GO:0035556">
    <property type="term" value="P:intracellular signal transduction"/>
    <property type="evidence" value="ECO:0007669"/>
    <property type="project" value="TreeGrafter"/>
</dbReference>
<organism evidence="4">
    <name type="scientific">Nothobranchius furzeri</name>
    <name type="common">Turquoise killifish</name>
    <dbReference type="NCBI Taxonomy" id="105023"/>
    <lineage>
        <taxon>Eukaryota</taxon>
        <taxon>Metazoa</taxon>
        <taxon>Chordata</taxon>
        <taxon>Craniata</taxon>
        <taxon>Vertebrata</taxon>
        <taxon>Euteleostomi</taxon>
        <taxon>Actinopterygii</taxon>
        <taxon>Neopterygii</taxon>
        <taxon>Teleostei</taxon>
        <taxon>Neoteleostei</taxon>
        <taxon>Acanthomorphata</taxon>
        <taxon>Ovalentaria</taxon>
        <taxon>Atherinomorphae</taxon>
        <taxon>Cyprinodontiformes</taxon>
        <taxon>Nothobranchiidae</taxon>
        <taxon>Nothobranchius</taxon>
    </lineage>
</organism>
<keyword evidence="1" id="KW-0175">Coiled coil</keyword>
<dbReference type="PANTHER" id="PTHR23171:SF17">
    <property type="entry name" value="TUFTELIN"/>
    <property type="match status" value="1"/>
</dbReference>
<protein>
    <submittedName>
        <fullName evidence="3">Transcript variant X1</fullName>
    </submittedName>
    <submittedName>
        <fullName evidence="4">Tuftelin 1b</fullName>
    </submittedName>
</protein>
<feature type="region of interest" description="Disordered" evidence="2">
    <location>
        <begin position="181"/>
        <end position="203"/>
    </location>
</feature>
<dbReference type="Proteomes" id="UP000822369">
    <property type="component" value="Chromosome 12"/>
</dbReference>
<evidence type="ECO:0000313" key="4">
    <source>
        <dbReference type="EMBL" id="SBS44318.1"/>
    </source>
</evidence>
<evidence type="ECO:0000256" key="2">
    <source>
        <dbReference type="SAM" id="MobiDB-lite"/>
    </source>
</evidence>
<gene>
    <name evidence="4" type="primary">TUFT1B</name>
    <name evidence="3" type="ORF">G4P62_017309</name>
</gene>
<dbReference type="OrthoDB" id="8944635at2759"/>
<dbReference type="EMBL" id="HAEJ01003861">
    <property type="protein sequence ID" value="SBS44318.1"/>
    <property type="molecule type" value="Transcribed_RNA"/>
</dbReference>
<dbReference type="InterPro" id="IPR051375">
    <property type="entry name" value="Tuftelin_GRINL1A/MYZAP/CCD68"/>
</dbReference>
<dbReference type="KEGG" id="nfu:107394652"/>
<evidence type="ECO:0000313" key="3">
    <source>
        <dbReference type="EMBL" id="KAF7211043.1"/>
    </source>
</evidence>
<feature type="coiled-coil region" evidence="1">
    <location>
        <begin position="208"/>
        <end position="329"/>
    </location>
</feature>
<sequence>MSDVESLRLFCCPVTEVFCIERHFSKELLLRTAVTSLWFCLLCSKNGRMSGVIKRPLRNKNGEDKKIKEHTGQLSLPIKDQDRSSFTPEWHCSKESSVAVVLPQKPEEQKQTVELITSTEDDVDIIKVHLKPQSETKQSLRMLTDEVSQIQEVRYCLKTLREQMAARQNGHNKHPADVKVNQPSVSNHHHDLPDPHLGDSREESVKLREATRRLYAQLKEMEKRHQEERDRLEADSHACRISLAEQSKRLEEVEQQAEEKTQQVEELKRQLGSAEIENSVLKEKMAAAETELLQLKEREEEEDTAEERCAELEEELALLRKKNHQFDDMLKSQQRKIRLMIEQLQNSRTVLQERDRAVLDLEERVAFMQAENKELRDHMEYLLAGQDPPPSSVENKPEIVYSKPLKPTSPTNKALPFIKVIEIKS</sequence>
<dbReference type="RefSeq" id="XP_015829168.3">
    <property type="nucleotide sequence ID" value="XM_015973682.3"/>
</dbReference>
<dbReference type="CTD" id="100005886"/>
<dbReference type="EMBL" id="HADY01006679">
    <property type="protein sequence ID" value="SBP45164.1"/>
    <property type="molecule type" value="Transcribed_RNA"/>
</dbReference>
<dbReference type="GeneID" id="107394652"/>
<evidence type="ECO:0000256" key="1">
    <source>
        <dbReference type="SAM" id="Coils"/>
    </source>
</evidence>
<reference evidence="4" key="2">
    <citation type="submission" date="2016-06" db="EMBL/GenBank/DDBJ databases">
        <title>The genome of a short-lived fish provides insights into sex chromosome evolution and the genetic control of aging.</title>
        <authorList>
            <person name="Reichwald K."/>
            <person name="Felder M."/>
            <person name="Petzold A."/>
            <person name="Koch P."/>
            <person name="Groth M."/>
            <person name="Platzer M."/>
        </authorList>
    </citation>
    <scope>NUCLEOTIDE SEQUENCE</scope>
    <source>
        <tissue evidence="4">Brain</tissue>
    </source>
</reference>
<accession>A0A1A8UB24</accession>
<dbReference type="AlphaFoldDB" id="A0A1A8UB24"/>
<dbReference type="EMBL" id="JAAVVJ010000012">
    <property type="protein sequence ID" value="KAF7211043.1"/>
    <property type="molecule type" value="Genomic_DNA"/>
</dbReference>
<proteinExistence type="predicted"/>
<dbReference type="PANTHER" id="PTHR23171">
    <property type="entry name" value="GDOWN1"/>
    <property type="match status" value="1"/>
</dbReference>
<name>A0A1A8UB24_NOTFU</name>
<reference evidence="4" key="1">
    <citation type="submission" date="2016-05" db="EMBL/GenBank/DDBJ databases">
        <authorList>
            <person name="Lavstsen T."/>
            <person name="Jespersen J.S."/>
        </authorList>
    </citation>
    <scope>NUCLEOTIDE SEQUENCE</scope>
    <source>
        <tissue evidence="4">Brain</tissue>
    </source>
</reference>
<feature type="region of interest" description="Disordered" evidence="2">
    <location>
        <begin position="386"/>
        <end position="406"/>
    </location>
</feature>
<reference evidence="3" key="3">
    <citation type="submission" date="2020-03" db="EMBL/GenBank/DDBJ databases">
        <title>Intra-Species Differences in Population Size shape Life History and Genome Evolution.</title>
        <authorList>
            <person name="Willemsen D."/>
            <person name="Cui R."/>
            <person name="Valenzano D.R."/>
        </authorList>
    </citation>
    <scope>NUCLEOTIDE SEQUENCE</scope>
    <source>
        <strain evidence="3">GRZ</strain>
        <tissue evidence="3">Whole</tissue>
    </source>
</reference>
<feature type="compositionally biased region" description="Basic and acidic residues" evidence="2">
    <location>
        <begin position="188"/>
        <end position="203"/>
    </location>
</feature>